<dbReference type="CDD" id="cd08577">
    <property type="entry name" value="PI-PLCc_GDPD_SF_unchar3"/>
    <property type="match status" value="1"/>
</dbReference>
<dbReference type="GO" id="GO:0008081">
    <property type="term" value="F:phosphoric diester hydrolase activity"/>
    <property type="evidence" value="ECO:0007669"/>
    <property type="project" value="InterPro"/>
</dbReference>
<dbReference type="InterPro" id="IPR051236">
    <property type="entry name" value="HAT_RTT109-like"/>
</dbReference>
<proteinExistence type="inferred from homology"/>
<feature type="signal peptide" evidence="2">
    <location>
        <begin position="1"/>
        <end position="17"/>
    </location>
</feature>
<evidence type="ECO:0000256" key="1">
    <source>
        <dbReference type="ARBA" id="ARBA00008858"/>
    </source>
</evidence>
<feature type="chain" id="PRO_5034187179" description="Altered inheritance of mitochondria protein 6" evidence="2">
    <location>
        <begin position="18"/>
        <end position="323"/>
    </location>
</feature>
<name>A0A8H7AE93_9EURO</name>
<evidence type="ECO:0008006" key="5">
    <source>
        <dbReference type="Google" id="ProtNLM"/>
    </source>
</evidence>
<keyword evidence="2" id="KW-0732">Signal</keyword>
<dbReference type="Proteomes" id="UP000606974">
    <property type="component" value="Unassembled WGS sequence"/>
</dbReference>
<evidence type="ECO:0000313" key="3">
    <source>
        <dbReference type="EMBL" id="KAF7507510.1"/>
    </source>
</evidence>
<protein>
    <recommendedName>
        <fullName evidence="5">Altered inheritance of mitochondria protein 6</fullName>
    </recommendedName>
</protein>
<dbReference type="InterPro" id="IPR039559">
    <property type="entry name" value="AIM6_PI-PLC-like_dom"/>
</dbReference>
<gene>
    <name evidence="3" type="ORF">GJ744_010441</name>
</gene>
<dbReference type="EMBL" id="JAACFV010000068">
    <property type="protein sequence ID" value="KAF7507510.1"/>
    <property type="molecule type" value="Genomic_DNA"/>
</dbReference>
<dbReference type="GO" id="GO:0006629">
    <property type="term" value="P:lipid metabolic process"/>
    <property type="evidence" value="ECO:0007669"/>
    <property type="project" value="InterPro"/>
</dbReference>
<keyword evidence="4" id="KW-1185">Reference proteome</keyword>
<sequence>MKLSLTILVLSALFTHALPIDGRSSHKGGSSSLQSILNRADSSELYHYPTDLTQDITPVLVHSHNDYWRPVPFYTALSVGSVSVEADVFLVNRTLYIGHERTALTPTRTLDSLYIQPLLDVLRRQNPASAFVTSPERAHGVFDTAASQTFYLWVDVKTNGTETWPYVVQALQPLREVGYLTRLNSSGVIENGPVTVIGTGNTPLNQIQTLTQRDYFWDAPVATLGTSFSNITSNVSPIASTNFAAQFGMINGTAFNETQLARLRSQIAVASSKNIRVRYWETPSWPVSVRNTVWKTLVSEGVGLLNADDLGAAAGHYGENSDW</sequence>
<evidence type="ECO:0000256" key="2">
    <source>
        <dbReference type="SAM" id="SignalP"/>
    </source>
</evidence>
<dbReference type="InterPro" id="IPR017946">
    <property type="entry name" value="PLC-like_Pdiesterase_TIM-brl"/>
</dbReference>
<evidence type="ECO:0000313" key="4">
    <source>
        <dbReference type="Proteomes" id="UP000606974"/>
    </source>
</evidence>
<dbReference type="AlphaFoldDB" id="A0A8H7AE93"/>
<dbReference type="PANTHER" id="PTHR31571">
    <property type="entry name" value="ALTERED INHERITANCE OF MITOCHONDRIA PROTEIN 6"/>
    <property type="match status" value="1"/>
</dbReference>
<comment type="similarity">
    <text evidence="1">Belongs to the AIM6 family.</text>
</comment>
<dbReference type="OrthoDB" id="4153866at2759"/>
<organism evidence="3 4">
    <name type="scientific">Endocarpon pusillum</name>
    <dbReference type="NCBI Taxonomy" id="364733"/>
    <lineage>
        <taxon>Eukaryota</taxon>
        <taxon>Fungi</taxon>
        <taxon>Dikarya</taxon>
        <taxon>Ascomycota</taxon>
        <taxon>Pezizomycotina</taxon>
        <taxon>Eurotiomycetes</taxon>
        <taxon>Chaetothyriomycetidae</taxon>
        <taxon>Verrucariales</taxon>
        <taxon>Verrucariaceae</taxon>
        <taxon>Endocarpon</taxon>
    </lineage>
</organism>
<dbReference type="SUPFAM" id="SSF51695">
    <property type="entry name" value="PLC-like phosphodiesterases"/>
    <property type="match status" value="1"/>
</dbReference>
<accession>A0A8H7AE93</accession>
<dbReference type="PANTHER" id="PTHR31571:SF5">
    <property type="entry name" value="ALTERED INHERITANCE OF MITOCHONDRIA PROTEIN 6"/>
    <property type="match status" value="1"/>
</dbReference>
<reference evidence="3" key="1">
    <citation type="submission" date="2020-02" db="EMBL/GenBank/DDBJ databases">
        <authorList>
            <person name="Palmer J.M."/>
        </authorList>
    </citation>
    <scope>NUCLEOTIDE SEQUENCE</scope>
    <source>
        <strain evidence="3">EPUS1.4</strain>
        <tissue evidence="3">Thallus</tissue>
    </source>
</reference>
<comment type="caution">
    <text evidence="3">The sequence shown here is derived from an EMBL/GenBank/DDBJ whole genome shotgun (WGS) entry which is preliminary data.</text>
</comment>